<feature type="compositionally biased region" description="Polar residues" evidence="2">
    <location>
        <begin position="608"/>
        <end position="624"/>
    </location>
</feature>
<gene>
    <name evidence="4" type="ORF">KIL84_022597</name>
</gene>
<sequence>MASLNWRMLKAAMEHYLSAGSQTADEVLRPEEKLEEISHRRQLLGIGPTQLLDMPLGAKLPLLPGSNTLFYRTNLGEKLYQPPSGFDLGDPYCRLMTTKYRSLHDPHLRSYYKRKNNLRRLKKGGYVTNDNKVVCTLKEFNEYRQYLTTLKLEFEKNYMREQKMLEKQVTKLQDPILLPEGADTSHFREWLLREERENLQERERQMRNRYVDMINKELEKIKCIAEEKHLLQQAEEEKRQHEKKKKKQPILHIKMEEEWKQKEMLLLLKIGEDVKREARIEELRRKRREEKAKKKRTVLEKKMAYHLRKLQEHAYQRVEFESHVKCLNKLLSEDPKIKNQGDGATSLSRHPSLLNKKEISKSSLSSVTSQPTSDAVMSKTRGSLKKDLCSGIDEKLLDKKPSREHELGQSPLPRSSSINDKLSLYASGEYSLQATSSTIGDLSISASVEHGEEAVSSSTSKLPISSSGANLSSQPSINGKVFTITSLSSVVSQQGFDEIANNVTDEKRKSLQKQEVLENNMELQEHDYQREEHGSHEEGLGDSARSPSCQPSLLEGEYVTKPSLSSLTSQPTYATIMSNTRHSLQNDVYSAVEKTVLDKKPSREHELGQSTLQESSSNNDQLYLSASGEFPPQASSSYTGKVYNSESSRPDNSSNVGDFSISASGECYEEAGSSSTGAILSNRPSLNGKSFPQTFLSSLVSQQSFDEMANNVTNRALFQNTITEELNNTIENILTRVVAEVTSILYPAVTEYEERIRDTVYTISEESAFSSDNSSSCSTCNEELFDVFASLPSSSTRKIIFTDTSIKATSSPSDLKVVTGGKPTPLQSQKSSFTSLSKSTQRSLESEFWKESVHKGKTATPPHYHTESISRLRREVAGMGAMSKFPTKTFNTEKFPFSQTYFKHESATKDSKPKKGLIGEDIFSDLNQDLPKGGIFKKVFDKQTVTDANDNDNLKMLQVAENVVKEVFRRVKDLSDSVSILKKAPIELSERLFCSSFKRTEFPETFHKEFQKEIGLVAKEIVATVFDNFHKCLVSSITMASDQEPVIRRKDQVPARRTSRVSKSEKNKIMQAELPAYDPTFSSFTIDKIAKEAVESVVFTLESFVAFQFKHDFKCKFSEIVKLPVENISSAQQTPFLRPLSTQIANEIEGSSKAFEGEMPGTTSKRTLPTLEQFQSSSDVSRVSSMITKESIESAIVQVQGLHSELNIYATIAVNNVLEIFKRKLEKEISQRQTIPLYDDSEENIMAGEIIGTVLDRCAQPQTEITLELKSGTLDMEKSGRTFGNNKIHGQGVAMSEGIKLPARKLREMDPRENFPPINVPGMVIYSEEETEMEEEIPSCLCPTIHKFSERDAHTSSEVSKKSMYYMSAPTTRPCRPSLGTITKQRAISSRMTLPPIGKQFPRKPFSPLGVMKSPRDETRHRQVYEEHCQFMSTHETKYQLSQSQDCALPAIVVEEIISKLVSTILNSVCSTSLEHTKCLSKTEVNEITDTLKQSVKKRMSKSKISLVRAVDEDQHLNPGYEDIVNQVVQSIYNSVLQETGSQPALYHDVTNCRTIFPERTASLIINEISSGQLIHSFNEESPTDNCSATEVDSTADKDLSSVSIQINIEAGSSRQSMTDANGHPAETLLQEEELPIEIIAHIRDKPLDIDPHLISDHLAVISIKTEPIEKLNETYISHSGLELPELRKASISKSSMLSTGTESDIEKRRERRSSVNALGRLDIKPKDVSKKNANW</sequence>
<accession>A0A9D3WPN8</accession>
<organism evidence="4 5">
    <name type="scientific">Mauremys mutica</name>
    <name type="common">yellowpond turtle</name>
    <dbReference type="NCBI Taxonomy" id="74926"/>
    <lineage>
        <taxon>Eukaryota</taxon>
        <taxon>Metazoa</taxon>
        <taxon>Chordata</taxon>
        <taxon>Craniata</taxon>
        <taxon>Vertebrata</taxon>
        <taxon>Euteleostomi</taxon>
        <taxon>Archelosauria</taxon>
        <taxon>Testudinata</taxon>
        <taxon>Testudines</taxon>
        <taxon>Cryptodira</taxon>
        <taxon>Durocryptodira</taxon>
        <taxon>Testudinoidea</taxon>
        <taxon>Geoemydidae</taxon>
        <taxon>Geoemydinae</taxon>
        <taxon>Mauremys</taxon>
    </lineage>
</organism>
<dbReference type="Pfam" id="PF15783">
    <property type="entry name" value="FSIP2"/>
    <property type="match status" value="1"/>
</dbReference>
<feature type="compositionally biased region" description="Basic and acidic residues" evidence="2">
    <location>
        <begin position="597"/>
        <end position="607"/>
    </location>
</feature>
<evidence type="ECO:0000313" key="5">
    <source>
        <dbReference type="Proteomes" id="UP000827986"/>
    </source>
</evidence>
<evidence type="ECO:0000259" key="3">
    <source>
        <dbReference type="Pfam" id="PF15783"/>
    </source>
</evidence>
<feature type="region of interest" description="Disordered" evidence="2">
    <location>
        <begin position="395"/>
        <end position="415"/>
    </location>
</feature>
<evidence type="ECO:0000256" key="1">
    <source>
        <dbReference type="SAM" id="Coils"/>
    </source>
</evidence>
<feature type="region of interest" description="Disordered" evidence="2">
    <location>
        <begin position="1693"/>
        <end position="1736"/>
    </location>
</feature>
<feature type="compositionally biased region" description="Basic and acidic residues" evidence="2">
    <location>
        <begin position="526"/>
        <end position="539"/>
    </location>
</feature>
<feature type="coiled-coil region" evidence="1">
    <location>
        <begin position="196"/>
        <end position="247"/>
    </location>
</feature>
<keyword evidence="5" id="KW-1185">Reference proteome</keyword>
<protein>
    <recommendedName>
        <fullName evidence="3">Fibrous sheath-interacting protein 2 C-terminal domain-containing protein</fullName>
    </recommendedName>
</protein>
<dbReference type="PANTHER" id="PTHR21856">
    <property type="entry name" value="FIBROUS SHEATH-INTERACTING PROTEIN 2"/>
    <property type="match status" value="1"/>
</dbReference>
<dbReference type="EMBL" id="JAHDVG010000488">
    <property type="protein sequence ID" value="KAH1165038.1"/>
    <property type="molecule type" value="Genomic_DNA"/>
</dbReference>
<feature type="region of interest" description="Disordered" evidence="2">
    <location>
        <begin position="597"/>
        <end position="657"/>
    </location>
</feature>
<feature type="domain" description="Fibrous sheath-interacting protein 2 C-terminal" evidence="3">
    <location>
        <begin position="1435"/>
        <end position="1733"/>
    </location>
</feature>
<dbReference type="Proteomes" id="UP000827986">
    <property type="component" value="Unassembled WGS sequence"/>
</dbReference>
<dbReference type="GO" id="GO:0005739">
    <property type="term" value="C:mitochondrion"/>
    <property type="evidence" value="ECO:0007669"/>
    <property type="project" value="TreeGrafter"/>
</dbReference>
<dbReference type="InterPro" id="IPR031554">
    <property type="entry name" value="FSIP2_C"/>
</dbReference>
<feature type="region of interest" description="Disordered" evidence="2">
    <location>
        <begin position="526"/>
        <end position="551"/>
    </location>
</feature>
<keyword evidence="1" id="KW-0175">Coiled coil</keyword>
<name>A0A9D3WPN8_9SAUR</name>
<feature type="region of interest" description="Disordered" evidence="2">
    <location>
        <begin position="816"/>
        <end position="836"/>
    </location>
</feature>
<feature type="compositionally biased region" description="Polar residues" evidence="2">
    <location>
        <begin position="1693"/>
        <end position="1703"/>
    </location>
</feature>
<feature type="compositionally biased region" description="Basic and acidic residues" evidence="2">
    <location>
        <begin position="395"/>
        <end position="407"/>
    </location>
</feature>
<feature type="region of interest" description="Disordered" evidence="2">
    <location>
        <begin position="335"/>
        <end position="381"/>
    </location>
</feature>
<comment type="caution">
    <text evidence="4">The sequence shown here is derived from an EMBL/GenBank/DDBJ whole genome shotgun (WGS) entry which is preliminary data.</text>
</comment>
<proteinExistence type="predicted"/>
<reference evidence="4" key="1">
    <citation type="submission" date="2021-09" db="EMBL/GenBank/DDBJ databases">
        <title>The genome of Mauremys mutica provides insights into the evolution of semi-aquatic lifestyle.</title>
        <authorList>
            <person name="Gong S."/>
            <person name="Gao Y."/>
        </authorList>
    </citation>
    <scope>NUCLEOTIDE SEQUENCE</scope>
    <source>
        <strain evidence="4">MM-2020</strain>
        <tissue evidence="4">Muscle</tissue>
    </source>
</reference>
<evidence type="ECO:0000313" key="4">
    <source>
        <dbReference type="EMBL" id="KAH1165038.1"/>
    </source>
</evidence>
<dbReference type="InterPro" id="IPR038891">
    <property type="entry name" value="FSIP2"/>
</dbReference>
<feature type="compositionally biased region" description="Basic and acidic residues" evidence="2">
    <location>
        <begin position="1722"/>
        <end position="1736"/>
    </location>
</feature>
<feature type="compositionally biased region" description="Polar residues" evidence="2">
    <location>
        <begin position="633"/>
        <end position="657"/>
    </location>
</feature>
<evidence type="ECO:0000256" key="2">
    <source>
        <dbReference type="SAM" id="MobiDB-lite"/>
    </source>
</evidence>
<dbReference type="PANTHER" id="PTHR21856:SF7">
    <property type="entry name" value="FIBROUS SHEATH-INTERACTING PROTEIN 2"/>
    <property type="match status" value="1"/>
</dbReference>
<feature type="compositionally biased region" description="Low complexity" evidence="2">
    <location>
        <begin position="826"/>
        <end position="836"/>
    </location>
</feature>